<name>A0ABX0NR65_9BURK</name>
<keyword evidence="3" id="KW-1185">Reference proteome</keyword>
<sequence length="95" mass="10196">MSSTFLRWRRYCLLALLMLLLLPLVGCASAGPAIQTVRVPVRSPCIGALPPRPLFATQTLRPGASDGEKVLAIARDLPLHLKYESALEAALAACL</sequence>
<dbReference type="RefSeq" id="WP_166873464.1">
    <property type="nucleotide sequence ID" value="NZ_WHJH01000008.1"/>
</dbReference>
<organism evidence="2 3">
    <name type="scientific">Massilia mucilaginosa</name>
    <dbReference type="NCBI Taxonomy" id="2609282"/>
    <lineage>
        <taxon>Bacteria</taxon>
        <taxon>Pseudomonadati</taxon>
        <taxon>Pseudomonadota</taxon>
        <taxon>Betaproteobacteria</taxon>
        <taxon>Burkholderiales</taxon>
        <taxon>Oxalobacteraceae</taxon>
        <taxon>Telluria group</taxon>
        <taxon>Massilia</taxon>
    </lineage>
</organism>
<proteinExistence type="predicted"/>
<feature type="signal peptide" evidence="1">
    <location>
        <begin position="1"/>
        <end position="30"/>
    </location>
</feature>
<reference evidence="2 3" key="1">
    <citation type="submission" date="2019-10" db="EMBL/GenBank/DDBJ databases">
        <title>Taxonomy of Antarctic Massilia spp.: description of Massilia rubra sp. nov., Massilia aquatica sp. nov., Massilia mucilaginosa sp. nov., Massilia frigida sp. nov. isolated from streams, lakes and regoliths.</title>
        <authorList>
            <person name="Holochova P."/>
            <person name="Sedlacek I."/>
            <person name="Kralova S."/>
            <person name="Maslanova I."/>
            <person name="Busse H.-J."/>
            <person name="Stankova E."/>
            <person name="Vrbovska V."/>
            <person name="Kovarovic V."/>
            <person name="Bartak M."/>
            <person name="Svec P."/>
            <person name="Pantucek R."/>
        </authorList>
    </citation>
    <scope>NUCLEOTIDE SEQUENCE [LARGE SCALE GENOMIC DNA]</scope>
    <source>
        <strain evidence="2 3">CCM 8733</strain>
    </source>
</reference>
<accession>A0ABX0NR65</accession>
<keyword evidence="1" id="KW-0732">Signal</keyword>
<gene>
    <name evidence="2" type="ORF">F2P45_09675</name>
</gene>
<dbReference type="Proteomes" id="UP000609726">
    <property type="component" value="Unassembled WGS sequence"/>
</dbReference>
<comment type="caution">
    <text evidence="2">The sequence shown here is derived from an EMBL/GenBank/DDBJ whole genome shotgun (WGS) entry which is preliminary data.</text>
</comment>
<protein>
    <submittedName>
        <fullName evidence="2">Uncharacterized protein</fullName>
    </submittedName>
</protein>
<evidence type="ECO:0000313" key="2">
    <source>
        <dbReference type="EMBL" id="NHZ89279.1"/>
    </source>
</evidence>
<feature type="chain" id="PRO_5046993469" evidence="1">
    <location>
        <begin position="31"/>
        <end position="95"/>
    </location>
</feature>
<evidence type="ECO:0000313" key="3">
    <source>
        <dbReference type="Proteomes" id="UP000609726"/>
    </source>
</evidence>
<dbReference type="EMBL" id="WHJH01000008">
    <property type="protein sequence ID" value="NHZ89279.1"/>
    <property type="molecule type" value="Genomic_DNA"/>
</dbReference>
<evidence type="ECO:0000256" key="1">
    <source>
        <dbReference type="SAM" id="SignalP"/>
    </source>
</evidence>